<dbReference type="InterPro" id="IPR023753">
    <property type="entry name" value="FAD/NAD-binding_dom"/>
</dbReference>
<sequence length="314" mass="32851">MRDCVIVGGGPAGLTAALYLARFLRSVTVIDAQDGRAQLIPKTHNLAPFPDGISGLDLLGRMRGHACQYGAVIEPGTVRSVAKQDGVFHITTDSRTLMARTVIFATGVFNHRPPLSSGQHAQGLALGLIRYCPVCDAYEVRDKRIAVLGHGDHGTKEARFISHYSPFVTLIPPDGSVGVPQTGIAALSAPMQRISLSETEVIVTLGTGASHHFDTLYVALGTTARSDLADGLGLRLDAGHIAVDSRQRTSLDGAYAIGDVTDGLDQIAAAMGQGAIAAAALHNSLTEKASRALTHSTAPHTDGPAATEPRLEVS</sequence>
<keyword evidence="3" id="KW-0560">Oxidoreductase</keyword>
<evidence type="ECO:0000256" key="2">
    <source>
        <dbReference type="ARBA" id="ARBA00022630"/>
    </source>
</evidence>
<dbReference type="PRINTS" id="PR00368">
    <property type="entry name" value="FADPNR"/>
</dbReference>
<dbReference type="EMBL" id="RPEM01000001">
    <property type="protein sequence ID" value="TGD45499.1"/>
    <property type="molecule type" value="Genomic_DNA"/>
</dbReference>
<evidence type="ECO:0000313" key="7">
    <source>
        <dbReference type="Proteomes" id="UP000297741"/>
    </source>
</evidence>
<dbReference type="InterPro" id="IPR050097">
    <property type="entry name" value="Ferredoxin-NADP_redctase_2"/>
</dbReference>
<dbReference type="Proteomes" id="UP000297741">
    <property type="component" value="Unassembled WGS sequence"/>
</dbReference>
<dbReference type="Pfam" id="PF07992">
    <property type="entry name" value="Pyr_redox_2"/>
    <property type="match status" value="1"/>
</dbReference>
<gene>
    <name evidence="6" type="ORF">EEB11_01835</name>
</gene>
<evidence type="ECO:0000313" key="6">
    <source>
        <dbReference type="EMBL" id="TGD45499.1"/>
    </source>
</evidence>
<dbReference type="SUPFAM" id="SSF51905">
    <property type="entry name" value="FAD/NAD(P)-binding domain"/>
    <property type="match status" value="2"/>
</dbReference>
<evidence type="ECO:0000256" key="1">
    <source>
        <dbReference type="ARBA" id="ARBA00018719"/>
    </source>
</evidence>
<evidence type="ECO:0000256" key="3">
    <source>
        <dbReference type="ARBA" id="ARBA00023002"/>
    </source>
</evidence>
<keyword evidence="7" id="KW-1185">Reference proteome</keyword>
<name>A0ABY2KV06_9RHOB</name>
<accession>A0ABY2KV06</accession>
<reference evidence="6 7" key="1">
    <citation type="submission" date="2018-11" db="EMBL/GenBank/DDBJ databases">
        <title>Tabrizicola sp. isolated from sediment of alpine lake.</title>
        <authorList>
            <person name="Liu Z."/>
        </authorList>
    </citation>
    <scope>NUCLEOTIDE SEQUENCE [LARGE SCALE GENOMIC DNA]</scope>
    <source>
        <strain evidence="6 7">DRYC-M-16</strain>
    </source>
</reference>
<organism evidence="6 7">
    <name type="scientific">Pseudotabrizicola sediminis</name>
    <dbReference type="NCBI Taxonomy" id="2486418"/>
    <lineage>
        <taxon>Bacteria</taxon>
        <taxon>Pseudomonadati</taxon>
        <taxon>Pseudomonadota</taxon>
        <taxon>Alphaproteobacteria</taxon>
        <taxon>Rhodobacterales</taxon>
        <taxon>Paracoccaceae</taxon>
        <taxon>Pseudotabrizicola</taxon>
    </lineage>
</organism>
<comment type="caution">
    <text evidence="6">The sequence shown here is derived from an EMBL/GenBank/DDBJ whole genome shotgun (WGS) entry which is preliminary data.</text>
</comment>
<keyword evidence="2" id="KW-0285">Flavoprotein</keyword>
<protein>
    <recommendedName>
        <fullName evidence="1">Thioredoxin reductase</fullName>
    </recommendedName>
</protein>
<proteinExistence type="predicted"/>
<dbReference type="PANTHER" id="PTHR48105">
    <property type="entry name" value="THIOREDOXIN REDUCTASE 1-RELATED-RELATED"/>
    <property type="match status" value="1"/>
</dbReference>
<feature type="domain" description="FAD/NAD(P)-binding" evidence="5">
    <location>
        <begin position="3"/>
        <end position="274"/>
    </location>
</feature>
<dbReference type="InterPro" id="IPR036188">
    <property type="entry name" value="FAD/NAD-bd_sf"/>
</dbReference>
<evidence type="ECO:0000259" key="5">
    <source>
        <dbReference type="Pfam" id="PF07992"/>
    </source>
</evidence>
<feature type="region of interest" description="Disordered" evidence="4">
    <location>
        <begin position="290"/>
        <end position="314"/>
    </location>
</feature>
<dbReference type="RefSeq" id="WP_135428699.1">
    <property type="nucleotide sequence ID" value="NZ_RPEM01000001.1"/>
</dbReference>
<dbReference type="PRINTS" id="PR00469">
    <property type="entry name" value="PNDRDTASEII"/>
</dbReference>
<feature type="compositionally biased region" description="Polar residues" evidence="4">
    <location>
        <begin position="290"/>
        <end position="299"/>
    </location>
</feature>
<evidence type="ECO:0000256" key="4">
    <source>
        <dbReference type="SAM" id="MobiDB-lite"/>
    </source>
</evidence>
<dbReference type="Gene3D" id="3.50.50.60">
    <property type="entry name" value="FAD/NAD(P)-binding domain"/>
    <property type="match status" value="2"/>
</dbReference>